<evidence type="ECO:0008006" key="4">
    <source>
        <dbReference type="Google" id="ProtNLM"/>
    </source>
</evidence>
<evidence type="ECO:0000256" key="1">
    <source>
        <dbReference type="SAM" id="SignalP"/>
    </source>
</evidence>
<keyword evidence="1" id="KW-0732">Signal</keyword>
<dbReference type="AlphaFoldDB" id="A0A447QUK5"/>
<reference evidence="2 3" key="1">
    <citation type="submission" date="2018-12" db="EMBL/GenBank/DDBJ databases">
        <authorList>
            <consortium name="Pathogen Informatics"/>
        </authorList>
    </citation>
    <scope>NUCLEOTIDE SEQUENCE [LARGE SCALE GENOMIC DNA]</scope>
    <source>
        <strain evidence="2 3">NCTC9419</strain>
    </source>
</reference>
<feature type="chain" id="PRO_5019574692" description="Alginate export domain-containing protein" evidence="1">
    <location>
        <begin position="24"/>
        <end position="466"/>
    </location>
</feature>
<feature type="signal peptide" evidence="1">
    <location>
        <begin position="1"/>
        <end position="23"/>
    </location>
</feature>
<dbReference type="Proteomes" id="UP000271603">
    <property type="component" value="Chromosome"/>
</dbReference>
<gene>
    <name evidence="2" type="ORF">NCTC9419_05315</name>
</gene>
<protein>
    <recommendedName>
        <fullName evidence="4">Alginate export domain-containing protein</fullName>
    </recommendedName>
</protein>
<organism evidence="2 3">
    <name type="scientific">Serratia rubidaea</name>
    <name type="common">Serratia marinorubra</name>
    <dbReference type="NCBI Taxonomy" id="61652"/>
    <lineage>
        <taxon>Bacteria</taxon>
        <taxon>Pseudomonadati</taxon>
        <taxon>Pseudomonadota</taxon>
        <taxon>Gammaproteobacteria</taxon>
        <taxon>Enterobacterales</taxon>
        <taxon>Yersiniaceae</taxon>
        <taxon>Serratia</taxon>
    </lineage>
</organism>
<dbReference type="EMBL" id="LR134155">
    <property type="protein sequence ID" value="VEA73680.1"/>
    <property type="molecule type" value="Genomic_DNA"/>
</dbReference>
<sequence>MIRINRLPLAGLMLLACGGNAWAAAECRLQRGFAGVEGVGALTSGSLWKFDDPAFRNNAIANLYLTSVARCTLGDTLSVKGQASGAYTLQARTPGDLEDKRQQGVAILNELVASLTLRDNLYLDLGKLRHTSGYLFSRSPLDVLRNVSGGLRTARVYATGDSWRGLYDEGSYGAGGTLYRKEGTYTLAVLPRLRRFPQRREAASEWDALLRTNGSERYYASYTSTGLNKFNPTISLLAGQQKTLALGTSGNLSDSLIFSIEGSLSHGETWRHLDSRYARGMREDLIYREEAYRINGKGVEGEIGVGLRYTTAEQTEFGVEYYGQSQGYSRSEWRNNTDTIKFVNGGYANILDPFWLPVVRDSFQQYSRLMAAENTNVSRSGNLFGKHYLTLYTRTNKERVGEIDWSVSSMANLIDYSTVLNVHLRAPMKNNIELYAGALASFGRRDSEFGIFGEKGNLYAGMRISW</sequence>
<dbReference type="PROSITE" id="PS51257">
    <property type="entry name" value="PROKAR_LIPOPROTEIN"/>
    <property type="match status" value="1"/>
</dbReference>
<accession>A0A447QUK5</accession>
<proteinExistence type="predicted"/>
<name>A0A447QUK5_SERRU</name>
<evidence type="ECO:0000313" key="3">
    <source>
        <dbReference type="Proteomes" id="UP000271603"/>
    </source>
</evidence>
<evidence type="ECO:0000313" key="2">
    <source>
        <dbReference type="EMBL" id="VEA73680.1"/>
    </source>
</evidence>
<dbReference type="STRING" id="61652.AXX16_2908"/>